<feature type="transmembrane region" description="Helical" evidence="4">
    <location>
        <begin position="50"/>
        <end position="68"/>
    </location>
</feature>
<keyword evidence="4" id="KW-0472">Membrane</keyword>
<dbReference type="Pfam" id="PF01569">
    <property type="entry name" value="PAP2"/>
    <property type="match status" value="1"/>
</dbReference>
<feature type="transmembrane region" description="Helical" evidence="4">
    <location>
        <begin position="212"/>
        <end position="237"/>
    </location>
</feature>
<reference evidence="6 7" key="1">
    <citation type="journal article" date="2006" name="J. Bacteriol.">
        <title>Complete genome sequence of Yersinia pestis strains Antiqua and Nepal516: evidence of gene reduction in an emerging pathogen.</title>
        <authorList>
            <person name="Chain P.S."/>
            <person name="Hu P."/>
            <person name="Malfatti S.A."/>
            <person name="Radnedge L."/>
            <person name="Larimer F."/>
            <person name="Vergez L.M."/>
            <person name="Worsham P."/>
            <person name="Chu M.C."/>
            <person name="Andersen G.L."/>
        </authorList>
    </citation>
    <scope>NUCLEOTIDE SEQUENCE [LARGE SCALE GENOMIC DNA]</scope>
    <source>
        <strain evidence="6 7">Antiqua</strain>
    </source>
</reference>
<dbReference type="SUPFAM" id="SSF48317">
    <property type="entry name" value="Acid phosphatase/Vanadium-dependent haloperoxidase"/>
    <property type="match status" value="1"/>
</dbReference>
<evidence type="ECO:0000256" key="4">
    <source>
        <dbReference type="SAM" id="Phobius"/>
    </source>
</evidence>
<dbReference type="Gene3D" id="1.20.144.10">
    <property type="entry name" value="Phosphatidic acid phosphatase type 2/haloperoxidase"/>
    <property type="match status" value="1"/>
</dbReference>
<accession>A0A0E1NSH7</accession>
<dbReference type="CDD" id="cd01610">
    <property type="entry name" value="PAP2_like"/>
    <property type="match status" value="1"/>
</dbReference>
<evidence type="ECO:0000256" key="2">
    <source>
        <dbReference type="ARBA" id="ARBA00032707"/>
    </source>
</evidence>
<proteinExistence type="predicted"/>
<dbReference type="EC" id="3.6.1.27" evidence="1"/>
<dbReference type="EMBL" id="CP000308">
    <property type="protein sequence ID" value="ABG13549.1"/>
    <property type="molecule type" value="Genomic_DNA"/>
</dbReference>
<keyword evidence="6" id="KW-0378">Hydrolase</keyword>
<gene>
    <name evidence="6" type="ordered locus">YPA_1583</name>
</gene>
<dbReference type="KEGG" id="ypa:YPA_1583"/>
<dbReference type="GO" id="GO:0005886">
    <property type="term" value="C:plasma membrane"/>
    <property type="evidence" value="ECO:0007669"/>
    <property type="project" value="TreeGrafter"/>
</dbReference>
<dbReference type="PANTHER" id="PTHR14969">
    <property type="entry name" value="SPHINGOSINE-1-PHOSPHATE PHOSPHOHYDROLASE"/>
    <property type="match status" value="1"/>
</dbReference>
<feature type="transmembrane region" description="Helical" evidence="4">
    <location>
        <begin position="75"/>
        <end position="96"/>
    </location>
</feature>
<dbReference type="PANTHER" id="PTHR14969:SF54">
    <property type="entry name" value="PHOSPHATIDYLGLYCEROPHOSPHATASE B"/>
    <property type="match status" value="1"/>
</dbReference>
<dbReference type="HOGENOM" id="CLU_083863_0_0_6"/>
<comment type="catalytic activity">
    <reaction evidence="3">
        <text>di-trans,octa-cis-undecaprenyl diphosphate + H2O = di-trans,octa-cis-undecaprenyl phosphate + phosphate + H(+)</text>
        <dbReference type="Rhea" id="RHEA:28094"/>
        <dbReference type="ChEBI" id="CHEBI:15377"/>
        <dbReference type="ChEBI" id="CHEBI:15378"/>
        <dbReference type="ChEBI" id="CHEBI:43474"/>
        <dbReference type="ChEBI" id="CHEBI:58405"/>
        <dbReference type="ChEBI" id="CHEBI:60392"/>
        <dbReference type="EC" id="3.6.1.27"/>
    </reaction>
</comment>
<evidence type="ECO:0000256" key="3">
    <source>
        <dbReference type="ARBA" id="ARBA00047594"/>
    </source>
</evidence>
<protein>
    <recommendedName>
        <fullName evidence="1">undecaprenyl-diphosphate phosphatase</fullName>
        <ecNumber evidence="1">3.6.1.27</ecNumber>
    </recommendedName>
    <alternativeName>
        <fullName evidence="2">Undecaprenyl pyrophosphate phosphatase</fullName>
    </alternativeName>
</protein>
<evidence type="ECO:0000313" key="7">
    <source>
        <dbReference type="Proteomes" id="UP000001971"/>
    </source>
</evidence>
<dbReference type="InterPro" id="IPR000326">
    <property type="entry name" value="PAP2/HPO"/>
</dbReference>
<name>A0A0E1NSH7_YERPA</name>
<keyword evidence="4" id="KW-0812">Transmembrane</keyword>
<dbReference type="Proteomes" id="UP000001971">
    <property type="component" value="Chromosome"/>
</dbReference>
<dbReference type="AlphaFoldDB" id="A0A0E1NSH7"/>
<feature type="transmembrane region" description="Helical" evidence="4">
    <location>
        <begin position="186"/>
        <end position="206"/>
    </location>
</feature>
<dbReference type="GeneID" id="57976445"/>
<dbReference type="PATRIC" id="fig|360102.15.peg.168"/>
<feature type="domain" description="Phosphatidic acid phosphatase type 2/haloperoxidase" evidence="5">
    <location>
        <begin position="77"/>
        <end position="227"/>
    </location>
</feature>
<feature type="transmembrane region" description="Helical" evidence="4">
    <location>
        <begin position="157"/>
        <end position="179"/>
    </location>
</feature>
<evidence type="ECO:0000256" key="1">
    <source>
        <dbReference type="ARBA" id="ARBA00012374"/>
    </source>
</evidence>
<sequence length="253" mass="28819">MYNMAKRVTIGTVILLLPTLAIWLSDWQWQPGGNNTWLKGFFWVTETVTAPWGILTSVLLCSWFLWCLRVRFKPAVGLFVVLGAVIVLGQGVKSLIKEQVQEPRPFVAWLEAEHHINNRLFYSLPRAERSELVRQQLQDQLIIPVWLSRHWQFETGFSFPSGHTVFAATWALLAVGLLWPRRHYKTVVLLMLWAQGVMASRLFLGMHWPQDLIAATLISGVLAAVACGLLQHGFGLLDIPQSEQKESEKRGHE</sequence>
<organism evidence="6 7">
    <name type="scientific">Yersinia pestis bv. Antiqua (strain Antiqua)</name>
    <dbReference type="NCBI Taxonomy" id="360102"/>
    <lineage>
        <taxon>Bacteria</taxon>
        <taxon>Pseudomonadati</taxon>
        <taxon>Pseudomonadota</taxon>
        <taxon>Gammaproteobacteria</taxon>
        <taxon>Enterobacterales</taxon>
        <taxon>Yersiniaceae</taxon>
        <taxon>Yersinia</taxon>
    </lineage>
</organism>
<dbReference type="InterPro" id="IPR036938">
    <property type="entry name" value="PAP2/HPO_sf"/>
</dbReference>
<dbReference type="GO" id="GO:0050380">
    <property type="term" value="F:undecaprenyl-diphosphatase activity"/>
    <property type="evidence" value="ECO:0007669"/>
    <property type="project" value="UniProtKB-EC"/>
</dbReference>
<dbReference type="RefSeq" id="WP_002210617.1">
    <property type="nucleotide sequence ID" value="NC_008150.1"/>
</dbReference>
<evidence type="ECO:0000313" key="6">
    <source>
        <dbReference type="EMBL" id="ABG13549.1"/>
    </source>
</evidence>
<evidence type="ECO:0000259" key="5">
    <source>
        <dbReference type="SMART" id="SM00014"/>
    </source>
</evidence>
<keyword evidence="4" id="KW-1133">Transmembrane helix</keyword>
<dbReference type="SMART" id="SM00014">
    <property type="entry name" value="acidPPc"/>
    <property type="match status" value="1"/>
</dbReference>
<dbReference type="NCBIfam" id="NF007975">
    <property type="entry name" value="PRK10699.1"/>
    <property type="match status" value="1"/>
</dbReference>